<evidence type="ECO:0000256" key="1">
    <source>
        <dbReference type="ARBA" id="ARBA00022701"/>
    </source>
</evidence>
<dbReference type="GO" id="GO:0007052">
    <property type="term" value="P:mitotic spindle organization"/>
    <property type="evidence" value="ECO:0007669"/>
    <property type="project" value="TreeGrafter"/>
</dbReference>
<dbReference type="Proteomes" id="UP000515121">
    <property type="component" value="Unplaced"/>
</dbReference>
<proteinExistence type="inferred from homology"/>
<protein>
    <submittedName>
        <fullName evidence="8">Kinesin-like protein KIN-10C</fullName>
    </submittedName>
</protein>
<evidence type="ECO:0000256" key="2">
    <source>
        <dbReference type="ARBA" id="ARBA00023175"/>
    </source>
</evidence>
<dbReference type="InterPro" id="IPR001752">
    <property type="entry name" value="Kinesin_motor_dom"/>
</dbReference>
<dbReference type="Pfam" id="PF00225">
    <property type="entry name" value="Kinesin"/>
    <property type="match status" value="1"/>
</dbReference>
<dbReference type="GO" id="GO:0005874">
    <property type="term" value="C:microtubule"/>
    <property type="evidence" value="ECO:0007669"/>
    <property type="project" value="UniProtKB-KW"/>
</dbReference>
<evidence type="ECO:0000313" key="7">
    <source>
        <dbReference type="Proteomes" id="UP000515121"/>
    </source>
</evidence>
<evidence type="ECO:0000256" key="5">
    <source>
        <dbReference type="SAM" id="MobiDB-lite"/>
    </source>
</evidence>
<dbReference type="PROSITE" id="PS50067">
    <property type="entry name" value="KINESIN_MOTOR_2"/>
    <property type="match status" value="1"/>
</dbReference>
<keyword evidence="1" id="KW-0493">Microtubule</keyword>
<dbReference type="AlphaFoldDB" id="A0A6P5Y3G0"/>
<evidence type="ECO:0000256" key="3">
    <source>
        <dbReference type="ARBA" id="ARBA00061615"/>
    </source>
</evidence>
<evidence type="ECO:0000256" key="4">
    <source>
        <dbReference type="PROSITE-ProRule" id="PRU00283"/>
    </source>
</evidence>
<dbReference type="InterPro" id="IPR027640">
    <property type="entry name" value="Kinesin-like_fam"/>
</dbReference>
<evidence type="ECO:0000259" key="6">
    <source>
        <dbReference type="PROSITE" id="PS50067"/>
    </source>
</evidence>
<feature type="domain" description="Kinesin motor" evidence="6">
    <location>
        <begin position="8"/>
        <end position="330"/>
    </location>
</feature>
<dbReference type="GO" id="GO:0005875">
    <property type="term" value="C:microtubule associated complex"/>
    <property type="evidence" value="ECO:0007669"/>
    <property type="project" value="TreeGrafter"/>
</dbReference>
<gene>
    <name evidence="8" type="primary">LOC111288069</name>
</gene>
<dbReference type="PRINTS" id="PR00380">
    <property type="entry name" value="KINESINHEAVY"/>
</dbReference>
<name>A0A6P5Y3G0_DURZI</name>
<dbReference type="SMART" id="SM00129">
    <property type="entry name" value="KISc"/>
    <property type="match status" value="1"/>
</dbReference>
<dbReference type="PANTHER" id="PTHR47969:SF9">
    <property type="entry name" value="KINESIN-LIKE PROTEIN"/>
    <property type="match status" value="1"/>
</dbReference>
<reference evidence="8" key="1">
    <citation type="submission" date="2025-08" db="UniProtKB">
        <authorList>
            <consortium name="RefSeq"/>
        </authorList>
    </citation>
    <scope>IDENTIFICATION</scope>
    <source>
        <tissue evidence="8">Fruit stalk</tissue>
    </source>
</reference>
<sequence>MRPNHGRKARVIAKIKGFTDQEPESANEASGKWISVHKPKGDDSEIVTVSFGDQSASRKDSYELDYCYDRNEGNSLIFSREVNPLIEDVFNGHNATVIAYGARGSGKTFLIQGSEEEPGLAVLAMTKILFMAEESGKLIAISCYEISRDHAYDLLDPERHEVLVWEDVARGKIQLKGLSQVPVKSIQEFQKLYLSGQNSYKQPQNIMAEHRSHKGLIIHVFHGDKSDALPLGKMNLVDLAGYEDGRKKSTDGVILLDNNKINKSIYALQNVVYALNANESHVPYRESKLTRMLRDSLGGTNKILMVTCLNSSFCQDSLYMANLASRSCKGTSRIIPDSTKKTKSKVRPMVLSSCKSRIPGSVSATVTKQIGTRVWFPENEANVKASAIKGRKLFDEACHSTKSKKASQEESLSLEIDSTIEHTMEVNLTFLCHRYVQEKNSSVISDATVPLVQEPSSLQAFGAEETDLPIKAFSTEETKMLDKVVVTNADNHDEATPNINSNAKALSFVEADQPLDRENNFFLVNKNESPPISARLQDLSNSLKLLYSSTPSCIEIPPKTDVSFDGQVSTEILEPKTPEPSFPVNDKLEIADINCSPWQAFSARSSKMKNSLVDEYIKFLNRASKEDLKRLKGIGEKRATYILELREESPEPFKNLDDLKEIGLSAKQIKGMMTKEIGGLFN</sequence>
<dbReference type="GO" id="GO:0051231">
    <property type="term" value="P:spindle elongation"/>
    <property type="evidence" value="ECO:0007669"/>
    <property type="project" value="TreeGrafter"/>
</dbReference>
<dbReference type="OrthoDB" id="3176171at2759"/>
<dbReference type="PANTHER" id="PTHR47969">
    <property type="entry name" value="CHROMOSOME-ASSOCIATED KINESIN KIF4A-RELATED"/>
    <property type="match status" value="1"/>
</dbReference>
<keyword evidence="4" id="KW-0067">ATP-binding</keyword>
<dbReference type="RefSeq" id="XP_022734566.1">
    <property type="nucleotide sequence ID" value="XM_022878831.1"/>
</dbReference>
<feature type="region of interest" description="Disordered" evidence="5">
    <location>
        <begin position="17"/>
        <end position="37"/>
    </location>
</feature>
<dbReference type="GO" id="GO:0005524">
    <property type="term" value="F:ATP binding"/>
    <property type="evidence" value="ECO:0007669"/>
    <property type="project" value="UniProtKB-UniRule"/>
</dbReference>
<dbReference type="FunFam" id="1.10.150.280:FF:000003">
    <property type="entry name" value="Kinesin-like protein KIN-10C"/>
    <property type="match status" value="1"/>
</dbReference>
<dbReference type="Pfam" id="PF12836">
    <property type="entry name" value="HHH_3"/>
    <property type="match status" value="1"/>
</dbReference>
<dbReference type="InterPro" id="IPR027417">
    <property type="entry name" value="P-loop_NTPase"/>
</dbReference>
<dbReference type="GO" id="GO:0003777">
    <property type="term" value="F:microtubule motor activity"/>
    <property type="evidence" value="ECO:0007669"/>
    <property type="project" value="InterPro"/>
</dbReference>
<comment type="similarity">
    <text evidence="3">Belongs to the TRAFAC class myosin-kinesin ATPase superfamily. Kinesin family. KIN-10 subfamily.</text>
</comment>
<evidence type="ECO:0000313" key="8">
    <source>
        <dbReference type="RefSeq" id="XP_022734566.1"/>
    </source>
</evidence>
<organism evidence="7 8">
    <name type="scientific">Durio zibethinus</name>
    <name type="common">Durian</name>
    <dbReference type="NCBI Taxonomy" id="66656"/>
    <lineage>
        <taxon>Eukaryota</taxon>
        <taxon>Viridiplantae</taxon>
        <taxon>Streptophyta</taxon>
        <taxon>Embryophyta</taxon>
        <taxon>Tracheophyta</taxon>
        <taxon>Spermatophyta</taxon>
        <taxon>Magnoliopsida</taxon>
        <taxon>eudicotyledons</taxon>
        <taxon>Gunneridae</taxon>
        <taxon>Pentapetalae</taxon>
        <taxon>rosids</taxon>
        <taxon>malvids</taxon>
        <taxon>Malvales</taxon>
        <taxon>Malvaceae</taxon>
        <taxon>Helicteroideae</taxon>
        <taxon>Durio</taxon>
    </lineage>
</organism>
<keyword evidence="4" id="KW-0547">Nucleotide-binding</keyword>
<dbReference type="Gene3D" id="1.10.150.280">
    <property type="entry name" value="AF1531-like domain"/>
    <property type="match status" value="1"/>
</dbReference>
<keyword evidence="2 4" id="KW-0505">Motor protein</keyword>
<dbReference type="Gene3D" id="3.40.850.10">
    <property type="entry name" value="Kinesin motor domain"/>
    <property type="match status" value="1"/>
</dbReference>
<dbReference type="KEGG" id="dzi:111288069"/>
<dbReference type="GO" id="GO:0007018">
    <property type="term" value="P:microtubule-based movement"/>
    <property type="evidence" value="ECO:0007669"/>
    <property type="project" value="InterPro"/>
</dbReference>
<dbReference type="SUPFAM" id="SSF52540">
    <property type="entry name" value="P-loop containing nucleoside triphosphate hydrolases"/>
    <property type="match status" value="1"/>
</dbReference>
<feature type="binding site" evidence="4">
    <location>
        <begin position="101"/>
        <end position="108"/>
    </location>
    <ligand>
        <name>ATP</name>
        <dbReference type="ChEBI" id="CHEBI:30616"/>
    </ligand>
</feature>
<dbReference type="InterPro" id="IPR010994">
    <property type="entry name" value="RuvA_2-like"/>
</dbReference>
<dbReference type="InterPro" id="IPR036961">
    <property type="entry name" value="Kinesin_motor_dom_sf"/>
</dbReference>
<dbReference type="GO" id="GO:0008017">
    <property type="term" value="F:microtubule binding"/>
    <property type="evidence" value="ECO:0007669"/>
    <property type="project" value="InterPro"/>
</dbReference>
<accession>A0A6P5Y3G0</accession>
<dbReference type="GeneID" id="111288069"/>
<dbReference type="SUPFAM" id="SSF47781">
    <property type="entry name" value="RuvA domain 2-like"/>
    <property type="match status" value="1"/>
</dbReference>
<keyword evidence="7" id="KW-1185">Reference proteome</keyword>